<evidence type="ECO:0000256" key="11">
    <source>
        <dbReference type="ARBA" id="ARBA00047836"/>
    </source>
</evidence>
<dbReference type="CDD" id="cd00950">
    <property type="entry name" value="DHDPS"/>
    <property type="match status" value="1"/>
</dbReference>
<reference evidence="16 17" key="1">
    <citation type="submission" date="2007-10" db="EMBL/GenBank/DDBJ databases">
        <title>Complete sequence of Desulfococcus oleovorans Hxd3.</title>
        <authorList>
            <consortium name="US DOE Joint Genome Institute"/>
            <person name="Copeland A."/>
            <person name="Lucas S."/>
            <person name="Lapidus A."/>
            <person name="Barry K."/>
            <person name="Glavina del Rio T."/>
            <person name="Dalin E."/>
            <person name="Tice H."/>
            <person name="Pitluck S."/>
            <person name="Kiss H."/>
            <person name="Brettin T."/>
            <person name="Bruce D."/>
            <person name="Detter J.C."/>
            <person name="Han C."/>
            <person name="Schmutz J."/>
            <person name="Larimer F."/>
            <person name="Land M."/>
            <person name="Hauser L."/>
            <person name="Kyrpides N."/>
            <person name="Kim E."/>
            <person name="Wawrik B."/>
            <person name="Richardson P."/>
        </authorList>
    </citation>
    <scope>NUCLEOTIDE SEQUENCE [LARGE SCALE GENOMIC DNA]</scope>
    <source>
        <strain evidence="17">DSM 6200 / JCM 39069 / Hxd3</strain>
    </source>
</reference>
<evidence type="ECO:0000256" key="6">
    <source>
        <dbReference type="ARBA" id="ARBA00022605"/>
    </source>
</evidence>
<name>A8ZX91_DESOH</name>
<dbReference type="OrthoDB" id="9782828at2"/>
<keyword evidence="7 12" id="KW-0220">Diaminopimelate biosynthesis</keyword>
<dbReference type="STRING" id="96561.Dole_2667"/>
<organism evidence="16 17">
    <name type="scientific">Desulfosudis oleivorans (strain DSM 6200 / JCM 39069 / Hxd3)</name>
    <name type="common">Desulfococcus oleovorans</name>
    <dbReference type="NCBI Taxonomy" id="96561"/>
    <lineage>
        <taxon>Bacteria</taxon>
        <taxon>Pseudomonadati</taxon>
        <taxon>Thermodesulfobacteriota</taxon>
        <taxon>Desulfobacteria</taxon>
        <taxon>Desulfobacterales</taxon>
        <taxon>Desulfosudaceae</taxon>
        <taxon>Desulfosudis</taxon>
    </lineage>
</organism>
<comment type="caution">
    <text evidence="12">Was originally thought to be a dihydrodipicolinate synthase (DHDPS), catalyzing the condensation of (S)-aspartate-beta-semialdehyde [(S)-ASA] and pyruvate to dihydrodipicolinate (DHDP). However, it was shown in E.coli that the product of the enzymatic reaction is not dihydrodipicolinate but in fact (4S)-4-hydroxy-2,3,4,5-tetrahydro-(2S)-dipicolinic acid (HTPA), and that the consecutive dehydration reaction leading to DHDP is not spontaneous but catalyzed by DapB.</text>
</comment>
<keyword evidence="10 12" id="KW-0704">Schiff base</keyword>
<dbReference type="EC" id="4.3.3.7" evidence="4 12"/>
<dbReference type="Proteomes" id="UP000008561">
    <property type="component" value="Chromosome"/>
</dbReference>
<dbReference type="PRINTS" id="PR00146">
    <property type="entry name" value="DHPICSNTHASE"/>
</dbReference>
<dbReference type="SMART" id="SM01130">
    <property type="entry name" value="DHDPS"/>
    <property type="match status" value="1"/>
</dbReference>
<comment type="subunit">
    <text evidence="12">Homotetramer; dimer of dimers.</text>
</comment>
<dbReference type="KEGG" id="dol:Dole_2667"/>
<dbReference type="HAMAP" id="MF_00418">
    <property type="entry name" value="DapA"/>
    <property type="match status" value="1"/>
</dbReference>
<comment type="catalytic activity">
    <reaction evidence="11 12">
        <text>L-aspartate 4-semialdehyde + pyruvate = (2S,4S)-4-hydroxy-2,3,4,5-tetrahydrodipicolinate + H2O + H(+)</text>
        <dbReference type="Rhea" id="RHEA:34171"/>
        <dbReference type="ChEBI" id="CHEBI:15361"/>
        <dbReference type="ChEBI" id="CHEBI:15377"/>
        <dbReference type="ChEBI" id="CHEBI:15378"/>
        <dbReference type="ChEBI" id="CHEBI:67139"/>
        <dbReference type="ChEBI" id="CHEBI:537519"/>
        <dbReference type="EC" id="4.3.3.7"/>
    </reaction>
</comment>
<feature type="active site" description="Schiff-base intermediate with substrate" evidence="12 14">
    <location>
        <position position="163"/>
    </location>
</feature>
<comment type="subcellular location">
    <subcellularLocation>
        <location evidence="12">Cytoplasm</location>
    </subcellularLocation>
</comment>
<dbReference type="RefSeq" id="WP_012176081.1">
    <property type="nucleotide sequence ID" value="NC_009943.1"/>
</dbReference>
<dbReference type="PANTHER" id="PTHR12128:SF66">
    <property type="entry name" value="4-HYDROXY-2-OXOGLUTARATE ALDOLASE, MITOCHONDRIAL"/>
    <property type="match status" value="1"/>
</dbReference>
<dbReference type="UniPathway" id="UPA00034">
    <property type="reaction ID" value="UER00017"/>
</dbReference>
<evidence type="ECO:0000256" key="15">
    <source>
        <dbReference type="PIRSR" id="PIRSR001365-2"/>
    </source>
</evidence>
<sequence>MRPGCYTALITPFDDHGVDEEGLSRLVAFQMENGIAGIVAVGTTGESPTLTWNEHNRVTESIARQVKGRGICIAGTGSNNTAETLSATEHSVRAGADAVLLVDPYYNGPSSLEIRREYIEPVARAFPDTRIIPYVVPGRTGAQVLPEDLALAFQRFANVDTVKEATGNLENMRRTRQCCGDAFNILSGDDNLVFQMMTDPEIRACGVISVYSNIFPGAMSQMVAALDRGDKEEGRKISLALSPLLERVTVVSTEETPLGPVTCRARNPLPVKTLMALLGMPSGFCRQPLGRMTPAGIDSLVAAARKVFAGAPELFTPVAESFGVDVEARLFDGGVMKSLVYPDY</sequence>
<evidence type="ECO:0000256" key="1">
    <source>
        <dbReference type="ARBA" id="ARBA00003294"/>
    </source>
</evidence>
<evidence type="ECO:0000256" key="7">
    <source>
        <dbReference type="ARBA" id="ARBA00022915"/>
    </source>
</evidence>
<dbReference type="NCBIfam" id="TIGR00674">
    <property type="entry name" value="dapA"/>
    <property type="match status" value="1"/>
</dbReference>
<dbReference type="Pfam" id="PF00701">
    <property type="entry name" value="DHDPS"/>
    <property type="match status" value="1"/>
</dbReference>
<feature type="site" description="Part of a proton relay during catalysis" evidence="12">
    <location>
        <position position="106"/>
    </location>
</feature>
<dbReference type="InterPro" id="IPR020624">
    <property type="entry name" value="Schiff_base-form_aldolases_CS"/>
</dbReference>
<evidence type="ECO:0000313" key="16">
    <source>
        <dbReference type="EMBL" id="ABW68470.1"/>
    </source>
</evidence>
<keyword evidence="17" id="KW-1185">Reference proteome</keyword>
<evidence type="ECO:0000256" key="8">
    <source>
        <dbReference type="ARBA" id="ARBA00023154"/>
    </source>
</evidence>
<accession>A8ZX91</accession>
<dbReference type="GO" id="GO:0019877">
    <property type="term" value="P:diaminopimelate biosynthetic process"/>
    <property type="evidence" value="ECO:0007669"/>
    <property type="project" value="UniProtKB-UniRule"/>
</dbReference>
<keyword evidence="9 12" id="KW-0456">Lyase</keyword>
<keyword evidence="6 12" id="KW-0028">Amino-acid biosynthesis</keyword>
<dbReference type="InterPro" id="IPR013785">
    <property type="entry name" value="Aldolase_TIM"/>
</dbReference>
<dbReference type="AlphaFoldDB" id="A8ZX91"/>
<feature type="site" description="Part of a proton relay during catalysis" evidence="12">
    <location>
        <position position="43"/>
    </location>
</feature>
<dbReference type="eggNOG" id="COG0329">
    <property type="taxonomic scope" value="Bacteria"/>
</dbReference>
<evidence type="ECO:0000256" key="12">
    <source>
        <dbReference type="HAMAP-Rule" id="MF_00418"/>
    </source>
</evidence>
<dbReference type="InterPro" id="IPR005263">
    <property type="entry name" value="DapA"/>
</dbReference>
<dbReference type="PROSITE" id="PS00665">
    <property type="entry name" value="DHDPS_1"/>
    <property type="match status" value="1"/>
</dbReference>
<evidence type="ECO:0000313" key="17">
    <source>
        <dbReference type="Proteomes" id="UP000008561"/>
    </source>
</evidence>
<dbReference type="SUPFAM" id="SSF51569">
    <property type="entry name" value="Aldolase"/>
    <property type="match status" value="1"/>
</dbReference>
<keyword evidence="8 12" id="KW-0457">Lysine biosynthesis</keyword>
<evidence type="ECO:0000256" key="10">
    <source>
        <dbReference type="ARBA" id="ARBA00023270"/>
    </source>
</evidence>
<evidence type="ECO:0000256" key="13">
    <source>
        <dbReference type="PIRNR" id="PIRNR001365"/>
    </source>
</evidence>
<dbReference type="PIRSF" id="PIRSF001365">
    <property type="entry name" value="DHDPS"/>
    <property type="match status" value="1"/>
</dbReference>
<feature type="binding site" evidence="12 15">
    <location>
        <position position="208"/>
    </location>
    <ligand>
        <name>pyruvate</name>
        <dbReference type="ChEBI" id="CHEBI:15361"/>
    </ligand>
</feature>
<feature type="active site" description="Proton donor/acceptor" evidence="12 14">
    <location>
        <position position="134"/>
    </location>
</feature>
<proteinExistence type="inferred from homology"/>
<dbReference type="GO" id="GO:0009089">
    <property type="term" value="P:lysine biosynthetic process via diaminopimelate"/>
    <property type="evidence" value="ECO:0007669"/>
    <property type="project" value="UniProtKB-UniRule"/>
</dbReference>
<dbReference type="EMBL" id="CP000859">
    <property type="protein sequence ID" value="ABW68470.1"/>
    <property type="molecule type" value="Genomic_DNA"/>
</dbReference>
<comment type="function">
    <text evidence="1 12">Catalyzes the condensation of (S)-aspartate-beta-semialdehyde [(S)-ASA] and pyruvate to 4-hydroxy-tetrahydrodipicolinate (HTPA).</text>
</comment>
<dbReference type="InterPro" id="IPR002220">
    <property type="entry name" value="DapA-like"/>
</dbReference>
<gene>
    <name evidence="12" type="primary">dapA</name>
    <name evidence="16" type="ordered locus">Dole_2667</name>
</gene>
<keyword evidence="5 12" id="KW-0963">Cytoplasm</keyword>
<evidence type="ECO:0000256" key="2">
    <source>
        <dbReference type="ARBA" id="ARBA00005120"/>
    </source>
</evidence>
<dbReference type="GO" id="GO:0008840">
    <property type="term" value="F:4-hydroxy-tetrahydrodipicolinate synthase activity"/>
    <property type="evidence" value="ECO:0007669"/>
    <property type="project" value="UniProtKB-UniRule"/>
</dbReference>
<dbReference type="GO" id="GO:0005737">
    <property type="term" value="C:cytoplasm"/>
    <property type="evidence" value="ECO:0007669"/>
    <property type="project" value="UniProtKB-SubCell"/>
</dbReference>
<feature type="binding site" evidence="12 15">
    <location>
        <position position="44"/>
    </location>
    <ligand>
        <name>pyruvate</name>
        <dbReference type="ChEBI" id="CHEBI:15361"/>
    </ligand>
</feature>
<dbReference type="PANTHER" id="PTHR12128">
    <property type="entry name" value="DIHYDRODIPICOLINATE SYNTHASE"/>
    <property type="match status" value="1"/>
</dbReference>
<comment type="similarity">
    <text evidence="3 12 13">Belongs to the DapA family.</text>
</comment>
<dbReference type="HOGENOM" id="CLU_049343_7_0_7"/>
<comment type="pathway">
    <text evidence="2 12">Amino-acid biosynthesis; L-lysine biosynthesis via DAP pathway; (S)-tetrahydrodipicolinate from L-aspartate: step 3/4.</text>
</comment>
<evidence type="ECO:0000256" key="5">
    <source>
        <dbReference type="ARBA" id="ARBA00022490"/>
    </source>
</evidence>
<evidence type="ECO:0000256" key="4">
    <source>
        <dbReference type="ARBA" id="ARBA00012086"/>
    </source>
</evidence>
<protein>
    <recommendedName>
        <fullName evidence="4 12">4-hydroxy-tetrahydrodipicolinate synthase</fullName>
        <shortName evidence="12">HTPA synthase</shortName>
        <ecNumber evidence="4 12">4.3.3.7</ecNumber>
    </recommendedName>
</protein>
<evidence type="ECO:0000256" key="9">
    <source>
        <dbReference type="ARBA" id="ARBA00023239"/>
    </source>
</evidence>
<evidence type="ECO:0000256" key="3">
    <source>
        <dbReference type="ARBA" id="ARBA00007592"/>
    </source>
</evidence>
<evidence type="ECO:0000256" key="14">
    <source>
        <dbReference type="PIRSR" id="PIRSR001365-1"/>
    </source>
</evidence>
<dbReference type="Gene3D" id="3.20.20.70">
    <property type="entry name" value="Aldolase class I"/>
    <property type="match status" value="1"/>
</dbReference>